<keyword evidence="1" id="KW-0472">Membrane</keyword>
<dbReference type="Proteomes" id="UP000201613">
    <property type="component" value="Unassembled WGS sequence"/>
</dbReference>
<reference evidence="2 3" key="1">
    <citation type="submission" date="2017-05" db="EMBL/GenBank/DDBJ databases">
        <authorList>
            <person name="Song R."/>
            <person name="Chenine A.L."/>
            <person name="Ruprecht R.M."/>
        </authorList>
    </citation>
    <scope>NUCLEOTIDE SEQUENCE [LARGE SCALE GENOMIC DNA]</scope>
    <source>
        <strain evidence="2 3">CECT 8899</strain>
    </source>
</reference>
<protein>
    <recommendedName>
        <fullName evidence="4">Cation/multidrug efflux pump</fullName>
    </recommendedName>
</protein>
<dbReference type="AlphaFoldDB" id="A0A238L9R2"/>
<evidence type="ECO:0008006" key="4">
    <source>
        <dbReference type="Google" id="ProtNLM"/>
    </source>
</evidence>
<evidence type="ECO:0000313" key="2">
    <source>
        <dbReference type="EMBL" id="SMY06154.1"/>
    </source>
</evidence>
<sequence>MGVIRLFFIAFIVLSVFYVSLSLYSRAVRRGKLEQRWIEEGREGDQEAYVKAGLVDYDSSLRRRLILGVYIIPMVIVGTILYLVNYT</sequence>
<keyword evidence="1" id="KW-0812">Transmembrane</keyword>
<keyword evidence="1" id="KW-1133">Transmembrane helix</keyword>
<dbReference type="EMBL" id="FXZK01000001">
    <property type="protein sequence ID" value="SMY06154.1"/>
    <property type="molecule type" value="Genomic_DNA"/>
</dbReference>
<dbReference type="RefSeq" id="WP_306456439.1">
    <property type="nucleotide sequence ID" value="NZ_FXZK01000001.1"/>
</dbReference>
<name>A0A238L9R2_9RHOB</name>
<feature type="transmembrane region" description="Helical" evidence="1">
    <location>
        <begin position="6"/>
        <end position="24"/>
    </location>
</feature>
<proteinExistence type="predicted"/>
<feature type="transmembrane region" description="Helical" evidence="1">
    <location>
        <begin position="65"/>
        <end position="84"/>
    </location>
</feature>
<accession>A0A238L9R2</accession>
<keyword evidence="3" id="KW-1185">Reference proteome</keyword>
<organism evidence="2 3">
    <name type="scientific">Flavimaricola marinus</name>
    <dbReference type="NCBI Taxonomy" id="1819565"/>
    <lineage>
        <taxon>Bacteria</taxon>
        <taxon>Pseudomonadati</taxon>
        <taxon>Pseudomonadota</taxon>
        <taxon>Alphaproteobacteria</taxon>
        <taxon>Rhodobacterales</taxon>
        <taxon>Paracoccaceae</taxon>
        <taxon>Flavimaricola</taxon>
    </lineage>
</organism>
<evidence type="ECO:0000256" key="1">
    <source>
        <dbReference type="SAM" id="Phobius"/>
    </source>
</evidence>
<gene>
    <name evidence="2" type="ORF">LOM8899_00276</name>
</gene>
<evidence type="ECO:0000313" key="3">
    <source>
        <dbReference type="Proteomes" id="UP000201613"/>
    </source>
</evidence>